<accession>B1G9K3</accession>
<dbReference type="AlphaFoldDB" id="B1G9K3"/>
<protein>
    <submittedName>
        <fullName evidence="1">Uncharacterized protein</fullName>
    </submittedName>
</protein>
<evidence type="ECO:0000313" key="1">
    <source>
        <dbReference type="EMBL" id="EDT07194.1"/>
    </source>
</evidence>
<evidence type="ECO:0000313" key="2">
    <source>
        <dbReference type="Proteomes" id="UP000005045"/>
    </source>
</evidence>
<gene>
    <name evidence="1" type="ORF">BgramDRAFT_6045</name>
</gene>
<name>B1G9K3_PARG4</name>
<keyword evidence="2" id="KW-1185">Reference proteome</keyword>
<sequence length="56" mass="6440">MEEIERLLANSVADFVRSKEVSVLRATSFYAGPCNRTSTLFWPSDFLLRRQCEPDS</sequence>
<comment type="caution">
    <text evidence="1">The sequence shown here is derived from an EMBL/GenBank/DDBJ whole genome shotgun (WGS) entry which is preliminary data.</text>
</comment>
<organism evidence="1 2">
    <name type="scientific">Paraburkholderia graminis (strain ATCC 700544 / DSM 17151 / LMG 18924 / NCIMB 13744 / C4D1M)</name>
    <dbReference type="NCBI Taxonomy" id="396598"/>
    <lineage>
        <taxon>Bacteria</taxon>
        <taxon>Pseudomonadati</taxon>
        <taxon>Pseudomonadota</taxon>
        <taxon>Betaproteobacteria</taxon>
        <taxon>Burkholderiales</taxon>
        <taxon>Burkholderiaceae</taxon>
        <taxon>Paraburkholderia</taxon>
    </lineage>
</organism>
<dbReference type="Proteomes" id="UP000005045">
    <property type="component" value="Unassembled WGS sequence"/>
</dbReference>
<reference evidence="1 2" key="1">
    <citation type="submission" date="2008-03" db="EMBL/GenBank/DDBJ databases">
        <title>Sequencing of the draft genome and assembly of Burkholderia graminis C4D1M.</title>
        <authorList>
            <consortium name="US DOE Joint Genome Institute (JGI-PGF)"/>
            <person name="Copeland A."/>
            <person name="Lucas S."/>
            <person name="Lapidus A."/>
            <person name="Glavina del Rio T."/>
            <person name="Dalin E."/>
            <person name="Tice H."/>
            <person name="Bruce D."/>
            <person name="Goodwin L."/>
            <person name="Pitluck S."/>
            <person name="Larimer F."/>
            <person name="Land M.L."/>
            <person name="Hauser L."/>
            <person name="Tiedje J."/>
            <person name="Richardson P."/>
        </authorList>
    </citation>
    <scope>NUCLEOTIDE SEQUENCE [LARGE SCALE GENOMIC DNA]</scope>
    <source>
        <strain evidence="2">ATCC 700544 / DSM 17151 / LMG 18924 / NCIMB 13744 / C4D1M</strain>
    </source>
</reference>
<proteinExistence type="predicted"/>
<dbReference type="EMBL" id="ABLD01000032">
    <property type="protein sequence ID" value="EDT07194.1"/>
    <property type="molecule type" value="Genomic_DNA"/>
</dbReference>